<keyword evidence="4" id="KW-1185">Reference proteome</keyword>
<dbReference type="Proteomes" id="UP000199026">
    <property type="component" value="Unassembled WGS sequence"/>
</dbReference>
<gene>
    <name evidence="3" type="ORF">SAMN05444486_102605</name>
</gene>
<proteinExistence type="predicted"/>
<dbReference type="RefSeq" id="WP_089890637.1">
    <property type="nucleotide sequence ID" value="NZ_CALLJM010000017.1"/>
</dbReference>
<evidence type="ECO:0000256" key="1">
    <source>
        <dbReference type="SAM" id="MobiDB-lite"/>
    </source>
</evidence>
<sequence length="1111" mass="117367">MTTEPDSPTPDSPEAAAPPKKRRSVRRRAAVGLLSLALLALLLVAGVIGLLALRSEPLVVPEWAATRLSAQINRDIAPYSARLGAAAIVLEEGWAPRVLLSDTELLDGAGARIVSFDSLSLGIALQPLVEGAIRPTDLRLSGTRLGLRRDTQGAFWLSFGEELNTASDGAGEEGAGFGQIMAQVDDLLAREAFAFFERLDIFDVTLRYEDERARRNWTVDGGRLELLHTLGELRARADFALLTGGASAAGVELSFERKAGADQAFVGLNLTDFPARDLATQAAALSWLEALRAPISGALRLSMNSEGALGPLSATLQIAEGALQPNDAATPIPFRSARTYLTYDPVTNMVLFDEINLQSEWVTLRAEGKLGLVMDEGGWPEAFIGQLRLAGISANPSELLPEPVTFESGFADLRLSLDPFRVELGQLGLKDGETAYHIEGSFEALEKGWSYQVQAAAEALDLAQVLAVWPEKAGEKTREWVSANVLEGHINEAQFALRAGPDVKAEPLVSFGFERVKLRFLPDMPLIENMSGQASLLRKRFAARANSGTVTAPEGGRLNVTGTEFIIPRTLPAPAKAVVNLRAEGQITAVLSLINQEPINALRSTNLPVTLADGRAAVSGSIGWTMQKNPPPGALTYDITASLADVRSEVIVPGRVLASPKLDVRVTPKELLISGAGRLDTIPVSGRFQAPLGADAAAATVDGTIEISPEFVRAFRLGLPAGSVSGRSMANIALTLPKGQGPSFSLSSNLAGLGLAIPQIGWSHGQDSKGRLEVSGRLGADMKVDAIRLEASGLKASGSVVLEEGAFQNASFERVTIGNWLNVPLKIVARGQGRAPRIEISGGRLDLSQTTLGTGGSAGGASAADSPPIGARLDELVISSGISLRSFRGEFSTSKGFEGNFSGSVNGQALVEGRVVPQGSRSAFRLRSEDGGQVLKAAGLLKNASGGMFDLTMAPASAKGSYNGVLSMTGVRLKDAPAMAELLNAASVVGLLEQLGGQGILFNEVESSFQLTPRRVVVSKASAVGTSMGISMDGYYDLASGAMDMQGVVSPFFIVNGIGAIFTRKGEGLVGFNYNLRGTSSDPNVQVNPLSIFTPGMFREIFRRPPPEIKR</sequence>
<feature type="region of interest" description="Disordered" evidence="1">
    <location>
        <begin position="1"/>
        <end position="23"/>
    </location>
</feature>
<dbReference type="EMBL" id="FNPR01000002">
    <property type="protein sequence ID" value="SDY52673.1"/>
    <property type="molecule type" value="Genomic_DNA"/>
</dbReference>
<evidence type="ECO:0000313" key="3">
    <source>
        <dbReference type="EMBL" id="SDY52673.1"/>
    </source>
</evidence>
<keyword evidence="2" id="KW-1133">Transmembrane helix</keyword>
<keyword evidence="2" id="KW-0472">Membrane</keyword>
<evidence type="ECO:0000256" key="2">
    <source>
        <dbReference type="SAM" id="Phobius"/>
    </source>
</evidence>
<feature type="transmembrane region" description="Helical" evidence="2">
    <location>
        <begin position="30"/>
        <end position="53"/>
    </location>
</feature>
<keyword evidence="2" id="KW-0812">Transmembrane</keyword>
<evidence type="ECO:0008006" key="5">
    <source>
        <dbReference type="Google" id="ProtNLM"/>
    </source>
</evidence>
<reference evidence="3 4" key="1">
    <citation type="submission" date="2016-10" db="EMBL/GenBank/DDBJ databases">
        <authorList>
            <person name="de Groot N.N."/>
        </authorList>
    </citation>
    <scope>NUCLEOTIDE SEQUENCE [LARGE SCALE GENOMIC DNA]</scope>
    <source>
        <strain evidence="3 4">DSM 24677</strain>
    </source>
</reference>
<accession>A0A1H3KKG9</accession>
<organism evidence="3 4">
    <name type="scientific">Lentibacter algarum</name>
    <dbReference type="NCBI Taxonomy" id="576131"/>
    <lineage>
        <taxon>Bacteria</taxon>
        <taxon>Pseudomonadati</taxon>
        <taxon>Pseudomonadota</taxon>
        <taxon>Alphaproteobacteria</taxon>
        <taxon>Rhodobacterales</taxon>
        <taxon>Roseobacteraceae</taxon>
        <taxon>Lentibacter</taxon>
    </lineage>
</organism>
<name>A0A1H3KKG9_9RHOB</name>
<dbReference type="AlphaFoldDB" id="A0A1H3KKG9"/>
<dbReference type="GeneID" id="78124672"/>
<dbReference type="STRING" id="576131.SAMN05444486_102605"/>
<protein>
    <recommendedName>
        <fullName evidence="5">AsmA-like C-terminal region</fullName>
    </recommendedName>
</protein>
<evidence type="ECO:0000313" key="4">
    <source>
        <dbReference type="Proteomes" id="UP000199026"/>
    </source>
</evidence>
<dbReference type="OrthoDB" id="7161641at2"/>